<dbReference type="GO" id="GO:0043565">
    <property type="term" value="F:sequence-specific DNA binding"/>
    <property type="evidence" value="ECO:0007669"/>
    <property type="project" value="TreeGrafter"/>
</dbReference>
<keyword evidence="11" id="KW-1185">Reference proteome</keyword>
<keyword evidence="4" id="KW-0805">Transcription regulation</keyword>
<dbReference type="GO" id="GO:0000981">
    <property type="term" value="F:DNA-binding transcription factor activity, RNA polymerase II-specific"/>
    <property type="evidence" value="ECO:0007669"/>
    <property type="project" value="InterPro"/>
</dbReference>
<evidence type="ECO:0000313" key="11">
    <source>
        <dbReference type="Proteomes" id="UP000191144"/>
    </source>
</evidence>
<dbReference type="EMBL" id="LT598483">
    <property type="protein sequence ID" value="SCU78707.1"/>
    <property type="molecule type" value="Genomic_DNA"/>
</dbReference>
<evidence type="ECO:0000256" key="7">
    <source>
        <dbReference type="ARBA" id="ARBA00023242"/>
    </source>
</evidence>
<evidence type="ECO:0000256" key="6">
    <source>
        <dbReference type="ARBA" id="ARBA00023163"/>
    </source>
</evidence>
<sequence length="881" mass="99267">MSSDQAVSGYGVLYGPGPGPCPGPVVPPASRTSKRKYGSPSVRKDTQLLLSKNARLSQACDRCRMKKIKCDGAKPSCSACTKVGFKCRHSDMLSRRGTPKNYTESLEKEVVRLQKLLDETQNSSPAAVPVPEPAKCPVKQTTASKAKSSPFFELPFINDTFHLHENRVTSDGQFIGHATWNVLTSSTSDLSMDVLPNEDDWLLRYLVRQFQLSQDRIPAVLLSKFQNDAILCGKRIQKCTTHFLETSMALIPILNSASWSNDLARIPHTKVVHPAVLLANLLICQWKWSCFSDDSLFTATKIVCLNSSQPLLRLQTLLLAAFYFMGTSGATLLTKCSTAPFASHLLKIAYAEMVNLGLYINSHRLTPVQSHVALNHTERLTTFWCFQFLDSWWTLIQGAPKTNFTSDEFLPPKLSALGNPRLKPFELLLDFVFGCLDGCNLLKAVSQGANTYMVYLLETFRKQLVHFNLYHGLTDHEVHALSTLGTKLDQPLSTEIQITLYYLVVSLFTHAQSFEVVVTKRVTFESDQKDNLELKDDTDFSVKKSDLRKHISRTLISQRDNAYEILTLYYLVMVDIGDSKVMSPVQLKTLHLLPCDNLSLLKVCLGTLASWASSKYAKDEPDYELTFNKCQCIVQAWCNIWYFDETEDELVTRLQKVFQFTLSIAPQKEGQVMDKLLYLHSAKLQYRRALMQNQYGDTSINGNVEEPFNNIYGVDNMAMRVPTLETINALFNPLAMQEEDEGYAEDDDEDDEPFLELPLFKRRQPFQKQVIAQPQQPPQPQQQRSSSLFDHRQPGPIPRRISGDGKQQSDELNALPKEDDSIKGRIGFGEKWPNEHYLLVQDLQKPSPAVGTPRSLADLLCPSSEVSMPTKLNDSSNLSIT</sequence>
<feature type="domain" description="Zn(2)-C6 fungal-type" evidence="9">
    <location>
        <begin position="59"/>
        <end position="89"/>
    </location>
</feature>
<organism evidence="10 11">
    <name type="scientific">Lachancea meyersii CBS 8951</name>
    <dbReference type="NCBI Taxonomy" id="1266667"/>
    <lineage>
        <taxon>Eukaryota</taxon>
        <taxon>Fungi</taxon>
        <taxon>Dikarya</taxon>
        <taxon>Ascomycota</taxon>
        <taxon>Saccharomycotina</taxon>
        <taxon>Saccharomycetes</taxon>
        <taxon>Saccharomycetales</taxon>
        <taxon>Saccharomycetaceae</taxon>
        <taxon>Lachancea</taxon>
    </lineage>
</organism>
<dbReference type="SUPFAM" id="SSF57701">
    <property type="entry name" value="Zn2/Cys6 DNA-binding domain"/>
    <property type="match status" value="1"/>
</dbReference>
<gene>
    <name evidence="10" type="ORF">LAME_0A05446G</name>
</gene>
<dbReference type="SMART" id="SM00066">
    <property type="entry name" value="GAL4"/>
    <property type="match status" value="1"/>
</dbReference>
<dbReference type="InterPro" id="IPR036864">
    <property type="entry name" value="Zn2-C6_fun-type_DNA-bd_sf"/>
</dbReference>
<name>A0A1G4IPS7_9SACH</name>
<dbReference type="PROSITE" id="PS50048">
    <property type="entry name" value="ZN2_CY6_FUNGAL_2"/>
    <property type="match status" value="1"/>
</dbReference>
<dbReference type="CDD" id="cd00067">
    <property type="entry name" value="GAL4"/>
    <property type="match status" value="1"/>
</dbReference>
<feature type="region of interest" description="Disordered" evidence="8">
    <location>
        <begin position="14"/>
        <end position="45"/>
    </location>
</feature>
<dbReference type="InterPro" id="IPR001138">
    <property type="entry name" value="Zn2Cys6_DnaBD"/>
</dbReference>
<dbReference type="Gene3D" id="4.10.240.10">
    <property type="entry name" value="Zn(2)-C6 fungal-type DNA-binding domain"/>
    <property type="match status" value="1"/>
</dbReference>
<keyword evidence="7" id="KW-0539">Nucleus</keyword>
<keyword evidence="5" id="KW-0238">DNA-binding</keyword>
<comment type="subcellular location">
    <subcellularLocation>
        <location evidence="1">Nucleus</location>
    </subcellularLocation>
</comment>
<keyword evidence="3" id="KW-0862">Zinc</keyword>
<dbReference type="PROSITE" id="PS00463">
    <property type="entry name" value="ZN2_CY6_FUNGAL_1"/>
    <property type="match status" value="1"/>
</dbReference>
<keyword evidence="6" id="KW-0804">Transcription</keyword>
<accession>A0A1G4IPS7</accession>
<dbReference type="GO" id="GO:0045944">
    <property type="term" value="P:positive regulation of transcription by RNA polymerase II"/>
    <property type="evidence" value="ECO:0007669"/>
    <property type="project" value="TreeGrafter"/>
</dbReference>
<dbReference type="Pfam" id="PF00172">
    <property type="entry name" value="Zn_clus"/>
    <property type="match status" value="1"/>
</dbReference>
<proteinExistence type="predicted"/>
<dbReference type="AlphaFoldDB" id="A0A1G4IPS7"/>
<dbReference type="GO" id="GO:0005634">
    <property type="term" value="C:nucleus"/>
    <property type="evidence" value="ECO:0007669"/>
    <property type="project" value="UniProtKB-SubCell"/>
</dbReference>
<feature type="compositionally biased region" description="Pro residues" evidence="8">
    <location>
        <begin position="17"/>
        <end position="27"/>
    </location>
</feature>
<evidence type="ECO:0000256" key="4">
    <source>
        <dbReference type="ARBA" id="ARBA00023015"/>
    </source>
</evidence>
<dbReference type="PANTHER" id="PTHR47782">
    <property type="entry name" value="ZN(II)2CYS6 TRANSCRIPTION FACTOR (EUROFUNG)-RELATED"/>
    <property type="match status" value="1"/>
</dbReference>
<dbReference type="OrthoDB" id="4151048at2759"/>
<reference evidence="11" key="1">
    <citation type="submission" date="2016-03" db="EMBL/GenBank/DDBJ databases">
        <authorList>
            <person name="Devillers Hugo."/>
        </authorList>
    </citation>
    <scope>NUCLEOTIDE SEQUENCE [LARGE SCALE GENOMIC DNA]</scope>
</reference>
<evidence type="ECO:0000256" key="5">
    <source>
        <dbReference type="ARBA" id="ARBA00023125"/>
    </source>
</evidence>
<evidence type="ECO:0000256" key="3">
    <source>
        <dbReference type="ARBA" id="ARBA00022833"/>
    </source>
</evidence>
<evidence type="ECO:0000256" key="8">
    <source>
        <dbReference type="SAM" id="MobiDB-lite"/>
    </source>
</evidence>
<feature type="region of interest" description="Disordered" evidence="8">
    <location>
        <begin position="768"/>
        <end position="827"/>
    </location>
</feature>
<evidence type="ECO:0000313" key="10">
    <source>
        <dbReference type="EMBL" id="SCU78707.1"/>
    </source>
</evidence>
<dbReference type="InterPro" id="IPR052202">
    <property type="entry name" value="Yeast_MetPath_Reg"/>
</dbReference>
<protein>
    <submittedName>
        <fullName evidence="10">LAME_0A05446g1_1</fullName>
    </submittedName>
</protein>
<dbReference type="PANTHER" id="PTHR47782:SF10">
    <property type="entry name" value="PROTEIN SIP4"/>
    <property type="match status" value="1"/>
</dbReference>
<dbReference type="Proteomes" id="UP000191144">
    <property type="component" value="Chromosome A"/>
</dbReference>
<evidence type="ECO:0000256" key="2">
    <source>
        <dbReference type="ARBA" id="ARBA00022723"/>
    </source>
</evidence>
<evidence type="ECO:0000259" key="9">
    <source>
        <dbReference type="PROSITE" id="PS50048"/>
    </source>
</evidence>
<evidence type="ECO:0000256" key="1">
    <source>
        <dbReference type="ARBA" id="ARBA00004123"/>
    </source>
</evidence>
<dbReference type="GO" id="GO:0008270">
    <property type="term" value="F:zinc ion binding"/>
    <property type="evidence" value="ECO:0007669"/>
    <property type="project" value="InterPro"/>
</dbReference>
<keyword evidence="2" id="KW-0479">Metal-binding</keyword>